<dbReference type="GO" id="GO:0004359">
    <property type="term" value="F:glutaminase activity"/>
    <property type="evidence" value="ECO:0007669"/>
    <property type="project" value="UniProtKB-UniRule"/>
</dbReference>
<keyword evidence="1 2" id="KW-0315">Glutamine amidotransferase</keyword>
<feature type="binding site" evidence="2">
    <location>
        <position position="125"/>
    </location>
    <ligand>
        <name>substrate</name>
    </ligand>
</feature>
<comment type="subunit">
    <text evidence="2">Forms a heterodimer with MurT.</text>
</comment>
<dbReference type="Pfam" id="PF07685">
    <property type="entry name" value="GATase_3"/>
    <property type="match status" value="1"/>
</dbReference>
<dbReference type="AlphaFoldDB" id="A0A1M5AYP7"/>
<accession>A0A1M5AYP7</accession>
<keyword evidence="2" id="KW-0573">Peptidoglycan synthesis</keyword>
<proteinExistence type="inferred from homology"/>
<dbReference type="InterPro" id="IPR033949">
    <property type="entry name" value="CobQ_GATase1"/>
</dbReference>
<dbReference type="InterPro" id="IPR011698">
    <property type="entry name" value="GATase_3"/>
</dbReference>
<feature type="active site" evidence="2">
    <location>
        <position position="191"/>
    </location>
</feature>
<dbReference type="GO" id="GO:0071555">
    <property type="term" value="P:cell wall organization"/>
    <property type="evidence" value="ECO:0007669"/>
    <property type="project" value="UniProtKB-KW"/>
</dbReference>
<dbReference type="EC" id="3.5.1.2" evidence="2"/>
<evidence type="ECO:0000256" key="2">
    <source>
        <dbReference type="HAMAP-Rule" id="MF_02213"/>
    </source>
</evidence>
<dbReference type="EMBL" id="FQUW01000024">
    <property type="protein sequence ID" value="SHF35355.1"/>
    <property type="molecule type" value="Genomic_DNA"/>
</dbReference>
<name>A0A1M5AYP7_9FIRM</name>
<reference evidence="5" key="1">
    <citation type="submission" date="2016-11" db="EMBL/GenBank/DDBJ databases">
        <authorList>
            <person name="Varghese N."/>
            <person name="Submissions S."/>
        </authorList>
    </citation>
    <scope>NUCLEOTIDE SEQUENCE [LARGE SCALE GENOMIC DNA]</scope>
    <source>
        <strain evidence="5">DSM 11792</strain>
    </source>
</reference>
<dbReference type="EC" id="6.3.5.13" evidence="2"/>
<keyword evidence="2" id="KW-0436">Ligase</keyword>
<dbReference type="GO" id="GO:0009236">
    <property type="term" value="P:cobalamin biosynthetic process"/>
    <property type="evidence" value="ECO:0007669"/>
    <property type="project" value="InterPro"/>
</dbReference>
<dbReference type="GO" id="GO:0008360">
    <property type="term" value="P:regulation of cell shape"/>
    <property type="evidence" value="ECO:0007669"/>
    <property type="project" value="UniProtKB-KW"/>
</dbReference>
<dbReference type="HAMAP" id="MF_02213">
    <property type="entry name" value="Lipid_II_synth_GatD"/>
    <property type="match status" value="1"/>
</dbReference>
<keyword evidence="2" id="KW-0378">Hydrolase</keyword>
<keyword evidence="2" id="KW-0133">Cell shape</keyword>
<dbReference type="PANTHER" id="PTHR21343">
    <property type="entry name" value="DETHIOBIOTIN SYNTHETASE"/>
    <property type="match status" value="1"/>
</dbReference>
<dbReference type="Proteomes" id="UP000184196">
    <property type="component" value="Unassembled WGS sequence"/>
</dbReference>
<dbReference type="InterPro" id="IPR043702">
    <property type="entry name" value="Lipid_II_synth_GatD"/>
</dbReference>
<dbReference type="InterPro" id="IPR029062">
    <property type="entry name" value="Class_I_gatase-like"/>
</dbReference>
<comment type="function">
    <text evidence="2">The lipid II isoglutaminyl synthase complex catalyzes the formation of alpha-D-isoglutamine in the cell wall lipid II stem peptide. The GatD subunit catalyzes the hydrolysis of glutamine to glutamate and ammonia. The resulting ammonia molecule is channeled to the active site of MurT.</text>
</comment>
<protein>
    <recommendedName>
        <fullName evidence="2">Lipid II isoglutaminyl synthase (glutamine-hydrolyzing) subunit GatD</fullName>
        <ecNumber evidence="2">6.3.5.13</ecNumber>
    </recommendedName>
    <alternativeName>
        <fullName evidence="2">Lipid II isoglutaminyl synthase glutaminase subunit</fullName>
        <ecNumber evidence="2">3.5.1.2</ecNumber>
    </alternativeName>
</protein>
<feature type="active site" description="Nucleophile" evidence="2">
    <location>
        <position position="91"/>
    </location>
</feature>
<dbReference type="UniPathway" id="UPA00219"/>
<gene>
    <name evidence="2" type="primary">gatD</name>
    <name evidence="4" type="ORF">SAMN02745218_02044</name>
</gene>
<comment type="catalytic activity">
    <reaction evidence="2">
        <text>L-glutamine + H2O = L-glutamate + NH4(+)</text>
        <dbReference type="Rhea" id="RHEA:15889"/>
        <dbReference type="ChEBI" id="CHEBI:15377"/>
        <dbReference type="ChEBI" id="CHEBI:28938"/>
        <dbReference type="ChEBI" id="CHEBI:29985"/>
        <dbReference type="ChEBI" id="CHEBI:58359"/>
        <dbReference type="EC" id="3.5.1.2"/>
    </reaction>
</comment>
<dbReference type="GO" id="GO:0009252">
    <property type="term" value="P:peptidoglycan biosynthetic process"/>
    <property type="evidence" value="ECO:0007669"/>
    <property type="project" value="UniProtKB-UniRule"/>
</dbReference>
<evidence type="ECO:0000313" key="5">
    <source>
        <dbReference type="Proteomes" id="UP000184196"/>
    </source>
</evidence>
<sequence>MKVCHLYPELLNLYGDRGNVMAFARRCRWRGLGVEVLPVNPGDPVDFREVDFLFLGGGSDREQNLIARDLEKRRDLLQAAVEDGLVVLAICGGYQLLGRYYRTLEGRVIPGLGLLDLYTEAGRKRMIGNVVIELEIEGEPVRVVGFENHAGRTFLGPQVSPLGRVLVGCGNNGEDGTEGARCRNVFCSYLHGPLLPKNPRLVDYLISLALARRGLPADLAPLDDSLENAAAEVMLRRLLK</sequence>
<dbReference type="SUPFAM" id="SSF52317">
    <property type="entry name" value="Class I glutamine amidotransferase-like"/>
    <property type="match status" value="1"/>
</dbReference>
<evidence type="ECO:0000259" key="3">
    <source>
        <dbReference type="Pfam" id="PF07685"/>
    </source>
</evidence>
<dbReference type="CDD" id="cd01750">
    <property type="entry name" value="GATase1_CobQ"/>
    <property type="match status" value="1"/>
</dbReference>
<organism evidence="4 5">
    <name type="scientific">Desulfofundulus australicus DSM 11792</name>
    <dbReference type="NCBI Taxonomy" id="1121425"/>
    <lineage>
        <taxon>Bacteria</taxon>
        <taxon>Bacillati</taxon>
        <taxon>Bacillota</taxon>
        <taxon>Clostridia</taxon>
        <taxon>Eubacteriales</taxon>
        <taxon>Peptococcaceae</taxon>
        <taxon>Desulfofundulus</taxon>
    </lineage>
</organism>
<dbReference type="GO" id="GO:0140282">
    <property type="term" value="F:carbon-nitrogen ligase activity on lipid II"/>
    <property type="evidence" value="ECO:0007669"/>
    <property type="project" value="UniProtKB-UniRule"/>
</dbReference>
<evidence type="ECO:0000256" key="1">
    <source>
        <dbReference type="ARBA" id="ARBA00022962"/>
    </source>
</evidence>
<keyword evidence="2" id="KW-0961">Cell wall biogenesis/degradation</keyword>
<keyword evidence="5" id="KW-1185">Reference proteome</keyword>
<dbReference type="PROSITE" id="PS51274">
    <property type="entry name" value="GATASE_COBBQ"/>
    <property type="match status" value="1"/>
</dbReference>
<dbReference type="Gene3D" id="3.40.50.880">
    <property type="match status" value="1"/>
</dbReference>
<dbReference type="PANTHER" id="PTHR21343:SF9">
    <property type="entry name" value="LIPID II ISOGLUTAMINYL SYNTHASE (GLUTAMINE-HYDROLYZING) SUBUNIT GATD"/>
    <property type="match status" value="1"/>
</dbReference>
<evidence type="ECO:0000313" key="4">
    <source>
        <dbReference type="EMBL" id="SHF35355.1"/>
    </source>
</evidence>
<comment type="pathway">
    <text evidence="2">Cell wall biogenesis; peptidoglycan biosynthesis.</text>
</comment>
<feature type="domain" description="CobB/CobQ-like glutamine amidotransferase" evidence="3">
    <location>
        <begin position="2"/>
        <end position="198"/>
    </location>
</feature>
<comment type="similarity">
    <text evidence="2">Belongs to the CobB/CobQ family. GatD subfamily.</text>
</comment>
<comment type="catalytic activity">
    <reaction evidence="2">
        <text>beta-D-GlcNAc-(1-&gt;4)-Mur2Ac(oyl-L-Ala-gamma-D-Glu-L-Lys-D-Ala-D-Ala)-di-trans,octa-cis-undecaprenyl diphosphate + L-glutamine + ATP + H2O = beta-D-GlcNAc-(1-&gt;4)-Mur2Ac(oyl-L-Ala-D-isoglutaminyl-L-Lys-D-Ala-D-Ala)-di-trans,octa-cis-undecaprenyl diphosphate + L-glutamate + ADP + phosphate + H(+)</text>
        <dbReference type="Rhea" id="RHEA:57928"/>
        <dbReference type="ChEBI" id="CHEBI:15377"/>
        <dbReference type="ChEBI" id="CHEBI:15378"/>
        <dbReference type="ChEBI" id="CHEBI:29985"/>
        <dbReference type="ChEBI" id="CHEBI:30616"/>
        <dbReference type="ChEBI" id="CHEBI:43474"/>
        <dbReference type="ChEBI" id="CHEBI:58359"/>
        <dbReference type="ChEBI" id="CHEBI:60033"/>
        <dbReference type="ChEBI" id="CHEBI:62233"/>
        <dbReference type="ChEBI" id="CHEBI:456216"/>
        <dbReference type="EC" id="6.3.5.13"/>
    </reaction>
</comment>